<gene>
    <name evidence="1" type="ORF">PML95_10135</name>
</gene>
<name>A0AAF0BJ69_9ENTE</name>
<sequence length="177" mass="20228">MIISLEDARKIDENITQNDLDAYEQMVRQITNNNFQNWRVRYLGFTITDEKTINLGNTPVGLRVGDTIQMSDSSYNDGLYTIKNIGETSITCVEPNFFNGTFPTGFITKIEYPADIRYGVEGLIKWNKEMGAKMGIKSETIARMSVTYYDVNANDNSQGFPAAKLNFLKKYEKMRWG</sequence>
<evidence type="ECO:0000313" key="2">
    <source>
        <dbReference type="Proteomes" id="UP001179600"/>
    </source>
</evidence>
<protein>
    <submittedName>
        <fullName evidence="1">Uncharacterized protein</fullName>
    </submittedName>
</protein>
<accession>A0AAF0BJ69</accession>
<dbReference type="AlphaFoldDB" id="A0AAF0BJ69"/>
<evidence type="ECO:0000313" key="1">
    <source>
        <dbReference type="EMBL" id="WCG23676.1"/>
    </source>
</evidence>
<keyword evidence="1" id="KW-0614">Plasmid</keyword>
<dbReference type="Gene3D" id="1.10.246.150">
    <property type="match status" value="1"/>
</dbReference>
<reference evidence="1" key="1">
    <citation type="submission" date="2023-01" db="EMBL/GenBank/DDBJ databases">
        <title>Oxazolidinone resistance genes in florfenicol resistant enterococci from beef cattle and veal calves at slaughter.</title>
        <authorList>
            <person name="Biggel M."/>
        </authorList>
    </citation>
    <scope>NUCLEOTIDE SEQUENCE</scope>
    <source>
        <strain evidence="1">K204-1</strain>
        <plasmid evidence="1">pK204-1-A</plasmid>
    </source>
</reference>
<dbReference type="EMBL" id="CP116508">
    <property type="protein sequence ID" value="WCG23676.1"/>
    <property type="molecule type" value="Genomic_DNA"/>
</dbReference>
<dbReference type="InterPro" id="IPR053746">
    <property type="entry name" value="Viral_HT_Connector_Assembly"/>
</dbReference>
<geneLocation type="plasmid" evidence="1 2">
    <name>pK204-1-A</name>
</geneLocation>
<organism evidence="1 2">
    <name type="scientific">Vagococcus lutrae</name>
    <dbReference type="NCBI Taxonomy" id="81947"/>
    <lineage>
        <taxon>Bacteria</taxon>
        <taxon>Bacillati</taxon>
        <taxon>Bacillota</taxon>
        <taxon>Bacilli</taxon>
        <taxon>Lactobacillales</taxon>
        <taxon>Enterococcaceae</taxon>
        <taxon>Vagococcus</taxon>
    </lineage>
</organism>
<dbReference type="RefSeq" id="WP_272163754.1">
    <property type="nucleotide sequence ID" value="NZ_CP116508.1"/>
</dbReference>
<proteinExistence type="predicted"/>
<dbReference type="Proteomes" id="UP001179600">
    <property type="component" value="Plasmid pK204-1-A"/>
</dbReference>